<keyword evidence="3" id="KW-0560">Oxidoreductase</keyword>
<evidence type="ECO:0000256" key="1">
    <source>
        <dbReference type="ARBA" id="ARBA00004935"/>
    </source>
</evidence>
<dbReference type="PANTHER" id="PTHR10366:SF831">
    <property type="entry name" value="NAD-DEPENDENT EPIMERASE_DEHYDRATASE DOMAIN-CONTAINING PROTEIN"/>
    <property type="match status" value="1"/>
</dbReference>
<dbReference type="PANTHER" id="PTHR10366">
    <property type="entry name" value="NAD DEPENDENT EPIMERASE/DEHYDRATASE"/>
    <property type="match status" value="1"/>
</dbReference>
<sequence>MVEPAIRGTQNVLNACLKARVKKVVVVSSIAAVMINPNWPKGQPMDENSWSDTEFCKSAKMWYPFGKAIAESEALEFGMRNELNIVTICPSLVIGPKLQSSLNFSSSLLLSYLKGEINTMNCRVQQLVDVRDFAEALLLLYEKPEAEGRYICSSYTIRPEVLVEKLKAMFPHYNYPEIFIEEKGGPFDFNCKKLLDFGWKYRPLEESIVDAVKNFEESGLSVGK</sequence>
<evidence type="ECO:0000256" key="5">
    <source>
        <dbReference type="ARBA" id="ARBA00023445"/>
    </source>
</evidence>
<dbReference type="EC" id="1.1.1.234" evidence="7"/>
<evidence type="ECO:0000256" key="4">
    <source>
        <dbReference type="ARBA" id="ARBA00023241"/>
    </source>
</evidence>
<evidence type="ECO:0000313" key="15">
    <source>
        <dbReference type="EMBL" id="KAF7137317.1"/>
    </source>
</evidence>
<evidence type="ECO:0000256" key="9">
    <source>
        <dbReference type="ARBA" id="ARBA00039963"/>
    </source>
</evidence>
<gene>
    <name evidence="15" type="ORF">RHSIM_Rhsim07G0257800</name>
</gene>
<dbReference type="GO" id="GO:0009813">
    <property type="term" value="P:flavonoid biosynthetic process"/>
    <property type="evidence" value="ECO:0007669"/>
    <property type="project" value="UniProtKB-KW"/>
</dbReference>
<name>A0A834GKL0_RHOSS</name>
<comment type="pathway">
    <text evidence="1">Pigment biosynthesis; anthocyanin biosynthesis.</text>
</comment>
<accession>A0A834GKL0</accession>
<proteinExistence type="inferred from homology"/>
<dbReference type="EMBL" id="WJXA01000007">
    <property type="protein sequence ID" value="KAF7137317.1"/>
    <property type="molecule type" value="Genomic_DNA"/>
</dbReference>
<organism evidence="15 16">
    <name type="scientific">Rhododendron simsii</name>
    <name type="common">Sims's rhododendron</name>
    <dbReference type="NCBI Taxonomy" id="118357"/>
    <lineage>
        <taxon>Eukaryota</taxon>
        <taxon>Viridiplantae</taxon>
        <taxon>Streptophyta</taxon>
        <taxon>Embryophyta</taxon>
        <taxon>Tracheophyta</taxon>
        <taxon>Spermatophyta</taxon>
        <taxon>Magnoliopsida</taxon>
        <taxon>eudicotyledons</taxon>
        <taxon>Gunneridae</taxon>
        <taxon>Pentapetalae</taxon>
        <taxon>asterids</taxon>
        <taxon>Ericales</taxon>
        <taxon>Ericaceae</taxon>
        <taxon>Ericoideae</taxon>
        <taxon>Rhodoreae</taxon>
        <taxon>Rhododendron</taxon>
    </lineage>
</organism>
<dbReference type="FunFam" id="3.40.50.720:FF:000085">
    <property type="entry name" value="Dihydroflavonol reductase"/>
    <property type="match status" value="1"/>
</dbReference>
<dbReference type="GO" id="GO:0047890">
    <property type="term" value="F:flavanone 4-reductase activity"/>
    <property type="evidence" value="ECO:0007669"/>
    <property type="project" value="UniProtKB-EC"/>
</dbReference>
<comment type="similarity">
    <text evidence="5">Belongs to the NAD(P)-dependent epimerase/dehydratase family. Dihydroflavonol-4-reductase subfamily.</text>
</comment>
<dbReference type="EC" id="1.1.1.219" evidence="8"/>
<evidence type="ECO:0000256" key="2">
    <source>
        <dbReference type="ARBA" id="ARBA00022857"/>
    </source>
</evidence>
<evidence type="ECO:0000256" key="6">
    <source>
        <dbReference type="ARBA" id="ARBA00037100"/>
    </source>
</evidence>
<feature type="domain" description="NAD-dependent epimerase/dehydratase" evidence="14">
    <location>
        <begin position="6"/>
        <end position="147"/>
    </location>
</feature>
<comment type="function">
    <text evidence="6">Bifunctional enzyme involved in flavonoid metabolism.</text>
</comment>
<evidence type="ECO:0000256" key="12">
    <source>
        <dbReference type="ARBA" id="ARBA00048870"/>
    </source>
</evidence>
<dbReference type="Proteomes" id="UP000626092">
    <property type="component" value="Unassembled WGS sequence"/>
</dbReference>
<comment type="catalytic activity">
    <reaction evidence="13">
        <text>a (2R,3S,4S)-leucoanthocyanidin + NADP(+) = a (2R,3R)-dihydroflavonol + NADPH + H(+)</text>
        <dbReference type="Rhea" id="RHEA:54444"/>
        <dbReference type="ChEBI" id="CHEBI:15378"/>
        <dbReference type="ChEBI" id="CHEBI:57783"/>
        <dbReference type="ChEBI" id="CHEBI:58349"/>
        <dbReference type="ChEBI" id="CHEBI:138176"/>
        <dbReference type="ChEBI" id="CHEBI:138188"/>
        <dbReference type="EC" id="1.1.1.219"/>
    </reaction>
</comment>
<evidence type="ECO:0000256" key="13">
    <source>
        <dbReference type="ARBA" id="ARBA00049132"/>
    </source>
</evidence>
<keyword evidence="4" id="KW-0284">Flavonoid biosynthesis</keyword>
<evidence type="ECO:0000256" key="7">
    <source>
        <dbReference type="ARBA" id="ARBA00039055"/>
    </source>
</evidence>
<dbReference type="InterPro" id="IPR036291">
    <property type="entry name" value="NAD(P)-bd_dom_sf"/>
</dbReference>
<keyword evidence="2" id="KW-0521">NADP</keyword>
<keyword evidence="16" id="KW-1185">Reference proteome</keyword>
<evidence type="ECO:0000256" key="8">
    <source>
        <dbReference type="ARBA" id="ARBA00039057"/>
    </source>
</evidence>
<evidence type="ECO:0000256" key="11">
    <source>
        <dbReference type="ARBA" id="ARBA00042831"/>
    </source>
</evidence>
<reference evidence="15" key="1">
    <citation type="submission" date="2019-11" db="EMBL/GenBank/DDBJ databases">
        <authorList>
            <person name="Liu Y."/>
            <person name="Hou J."/>
            <person name="Li T.-Q."/>
            <person name="Guan C.-H."/>
            <person name="Wu X."/>
            <person name="Wu H.-Z."/>
            <person name="Ling F."/>
            <person name="Zhang R."/>
            <person name="Shi X.-G."/>
            <person name="Ren J.-P."/>
            <person name="Chen E.-F."/>
            <person name="Sun J.-M."/>
        </authorList>
    </citation>
    <scope>NUCLEOTIDE SEQUENCE</scope>
    <source>
        <strain evidence="15">Adult_tree_wgs_1</strain>
        <tissue evidence="15">Leaves</tissue>
    </source>
</reference>
<dbReference type="Pfam" id="PF01370">
    <property type="entry name" value="Epimerase"/>
    <property type="match status" value="1"/>
</dbReference>
<dbReference type="OrthoDB" id="2735536at2759"/>
<dbReference type="Gene3D" id="3.40.50.720">
    <property type="entry name" value="NAD(P)-binding Rossmann-like Domain"/>
    <property type="match status" value="1"/>
</dbReference>
<comment type="caution">
    <text evidence="15">The sequence shown here is derived from an EMBL/GenBank/DDBJ whole genome shotgun (WGS) entry which is preliminary data.</text>
</comment>
<dbReference type="GO" id="GO:0045552">
    <property type="term" value="F:dihydroflavanol 4-reductase activity"/>
    <property type="evidence" value="ECO:0007669"/>
    <property type="project" value="UniProtKB-EC"/>
</dbReference>
<evidence type="ECO:0000259" key="14">
    <source>
        <dbReference type="Pfam" id="PF01370"/>
    </source>
</evidence>
<dbReference type="SUPFAM" id="SSF51735">
    <property type="entry name" value="NAD(P)-binding Rossmann-fold domains"/>
    <property type="match status" value="1"/>
</dbReference>
<dbReference type="InterPro" id="IPR001509">
    <property type="entry name" value="Epimerase_deHydtase"/>
</dbReference>
<evidence type="ECO:0000313" key="16">
    <source>
        <dbReference type="Proteomes" id="UP000626092"/>
    </source>
</evidence>
<evidence type="ECO:0000256" key="10">
    <source>
        <dbReference type="ARBA" id="ARBA00042087"/>
    </source>
</evidence>
<dbReference type="AlphaFoldDB" id="A0A834GKL0"/>
<dbReference type="InterPro" id="IPR050425">
    <property type="entry name" value="NAD(P)_dehydrat-like"/>
</dbReference>
<comment type="catalytic activity">
    <reaction evidence="12">
        <text>(2S)-flavan-4-ol + NADP(+) = (2S)-flavanone + NADPH + H(+)</text>
        <dbReference type="Rhea" id="RHEA:11228"/>
        <dbReference type="ChEBI" id="CHEBI:15378"/>
        <dbReference type="ChEBI" id="CHEBI:15605"/>
        <dbReference type="ChEBI" id="CHEBI:15606"/>
        <dbReference type="ChEBI" id="CHEBI:57783"/>
        <dbReference type="ChEBI" id="CHEBI:58349"/>
        <dbReference type="EC" id="1.1.1.234"/>
    </reaction>
</comment>
<evidence type="ECO:0000256" key="3">
    <source>
        <dbReference type="ARBA" id="ARBA00023002"/>
    </source>
</evidence>
<protein>
    <recommendedName>
        <fullName evidence="9">Dihydroflavonol 4-reductase</fullName>
        <ecNumber evidence="8">1.1.1.219</ecNumber>
        <ecNumber evidence="7">1.1.1.234</ecNumber>
    </recommendedName>
    <alternativeName>
        <fullName evidence="11">Dihydrokaempferol 4-reductase</fullName>
    </alternativeName>
    <alternativeName>
        <fullName evidence="10">Flavanone 4-reductase</fullName>
    </alternativeName>
</protein>